<evidence type="ECO:0000313" key="3">
    <source>
        <dbReference type="EMBL" id="OUY06880.1"/>
    </source>
</evidence>
<evidence type="ECO:0000259" key="2">
    <source>
        <dbReference type="Pfam" id="PF05378"/>
    </source>
</evidence>
<comment type="caution">
    <text evidence="3">The sequence shown here is derived from an EMBL/GenBank/DDBJ whole genome shotgun (WGS) entry which is preliminary data.</text>
</comment>
<reference evidence="3 4" key="1">
    <citation type="submission" date="2017-05" db="EMBL/GenBank/DDBJ databases">
        <title>Acinetobacter populi ANC 5415 (= PBJ7), whole genome shotgun sequencing project.</title>
        <authorList>
            <person name="Nemec A."/>
            <person name="Radolfova-Krizova L."/>
        </authorList>
    </citation>
    <scope>NUCLEOTIDE SEQUENCE [LARGE SCALE GENOMIC DNA]</scope>
    <source>
        <strain evidence="3 4">PBJ7</strain>
    </source>
</reference>
<dbReference type="Proteomes" id="UP000196536">
    <property type="component" value="Unassembled WGS sequence"/>
</dbReference>
<evidence type="ECO:0000313" key="4">
    <source>
        <dbReference type="Proteomes" id="UP000196536"/>
    </source>
</evidence>
<dbReference type="InterPro" id="IPR002821">
    <property type="entry name" value="Hydantoinase_A"/>
</dbReference>
<dbReference type="RefSeq" id="WP_087620485.1">
    <property type="nucleotide sequence ID" value="NZ_NEXX01000003.1"/>
</dbReference>
<feature type="domain" description="Hydantoinase/oxoprolinase N-terminal" evidence="2">
    <location>
        <begin position="5"/>
        <end position="153"/>
    </location>
</feature>
<name>A0A1Z9YXE5_9GAMM</name>
<dbReference type="AlphaFoldDB" id="A0A1Z9YXE5"/>
<sequence length="646" mass="70525">MTLQINIDNGGTLTDICIFHGDELKKTKVMTTPYDLSKCFFEGLQKASTVLYGNTDVAKLLEEVDLIRYSTTQGTNAICERKGPKLGLITDIQGKDLVAALKAQEEDIFNALIADRIVFLGGVTSDQEAYELEIVKAINVLTAAGANRVVISLSDESFEAGENYIKNMVLRRYPRHLLGAVPVLYGCDLNKDEHFVRRTWSALINSFLHPSMEHFLFNAENRLREYKTKNPLLIFRNDGDASRVAKTIAIKTYSSGPRGGMEGMKTFANTYRFPNMVAIDIGGTTTDIAQCVDYQVREVRRGRVEGIDVSFPLTAIHSAGAGGSSVFKVVNGAIQIGPESVGAVPGPAAFGRGGKQATITDASLLSGLFDPASYFGGGMKLDLQRAQTVIETEIAQPLGLNVDQALGAMENAYQKKIAKEIHNFTDVSEDTTLLAFGGAGPLNACGIAEQAGIKQVAIPGMAAVFSAYGIGSCDISQRYTIPLVKDKRTAIEIKKLLTNLTSNAHRDMFAEGFSSDQYDLETQLVLSHVGTEHTVKFKDIAEITEDLDGYDIVELEVNAVKRLRQDNAKQLSFEKQQPAQASTTRNILTQTQGRIDVPVYKLADLKAGDFAQGPAILEEDFFTCRVRDGWTFVISAQKDILLNQEG</sequence>
<organism evidence="3 4">
    <name type="scientific">Acinetobacter populi</name>
    <dbReference type="NCBI Taxonomy" id="1582270"/>
    <lineage>
        <taxon>Bacteria</taxon>
        <taxon>Pseudomonadati</taxon>
        <taxon>Pseudomonadota</taxon>
        <taxon>Gammaproteobacteria</taxon>
        <taxon>Moraxellales</taxon>
        <taxon>Moraxellaceae</taxon>
        <taxon>Acinetobacter</taxon>
    </lineage>
</organism>
<feature type="domain" description="Hydantoinase A/oxoprolinase" evidence="1">
    <location>
        <begin position="198"/>
        <end position="478"/>
    </location>
</feature>
<dbReference type="InterPro" id="IPR045079">
    <property type="entry name" value="Oxoprolinase-like"/>
</dbReference>
<dbReference type="GO" id="GO:0017168">
    <property type="term" value="F:5-oxoprolinase (ATP-hydrolyzing) activity"/>
    <property type="evidence" value="ECO:0007669"/>
    <property type="project" value="TreeGrafter"/>
</dbReference>
<dbReference type="EMBL" id="NEXX01000003">
    <property type="protein sequence ID" value="OUY06880.1"/>
    <property type="molecule type" value="Genomic_DNA"/>
</dbReference>
<dbReference type="GO" id="GO:0005829">
    <property type="term" value="C:cytosol"/>
    <property type="evidence" value="ECO:0007669"/>
    <property type="project" value="TreeGrafter"/>
</dbReference>
<protein>
    <submittedName>
        <fullName evidence="3">Hydantoinase</fullName>
    </submittedName>
</protein>
<dbReference type="Pfam" id="PF05378">
    <property type="entry name" value="Hydant_A_N"/>
    <property type="match status" value="1"/>
</dbReference>
<dbReference type="OrthoDB" id="9768323at2"/>
<keyword evidence="4" id="KW-1185">Reference proteome</keyword>
<dbReference type="InterPro" id="IPR008040">
    <property type="entry name" value="Hydant_A_N"/>
</dbReference>
<dbReference type="PANTHER" id="PTHR11365">
    <property type="entry name" value="5-OXOPROLINASE RELATED"/>
    <property type="match status" value="1"/>
</dbReference>
<proteinExistence type="predicted"/>
<accession>A0A1Z9YXE5</accession>
<dbReference type="PANTHER" id="PTHR11365:SF23">
    <property type="entry name" value="HYPOTHETICAL 5-OXOPROLINASE (EUROFUNG)-RELATED"/>
    <property type="match status" value="1"/>
</dbReference>
<evidence type="ECO:0000259" key="1">
    <source>
        <dbReference type="Pfam" id="PF01968"/>
    </source>
</evidence>
<dbReference type="GO" id="GO:0006749">
    <property type="term" value="P:glutathione metabolic process"/>
    <property type="evidence" value="ECO:0007669"/>
    <property type="project" value="TreeGrafter"/>
</dbReference>
<gene>
    <name evidence="3" type="ORF">CAP51_09280</name>
</gene>
<dbReference type="Pfam" id="PF01968">
    <property type="entry name" value="Hydantoinase_A"/>
    <property type="match status" value="1"/>
</dbReference>